<evidence type="ECO:0000313" key="2">
    <source>
        <dbReference type="Proteomes" id="UP000594029"/>
    </source>
</evidence>
<proteinExistence type="predicted"/>
<protein>
    <submittedName>
        <fullName evidence="1">Uncharacterized protein</fullName>
    </submittedName>
</protein>
<dbReference type="Proteomes" id="UP000594029">
    <property type="component" value="Segment"/>
</dbReference>
<organism evidence="1 2">
    <name type="scientific">Bacillus phage Kirov</name>
    <dbReference type="NCBI Taxonomy" id="2783539"/>
    <lineage>
        <taxon>Viruses</taxon>
        <taxon>Duplodnaviria</taxon>
        <taxon>Heunggongvirae</taxon>
        <taxon>Uroviricota</taxon>
        <taxon>Caudoviricetes</taxon>
        <taxon>Andregratiavirinae</taxon>
        <taxon>Kirovvirus</taxon>
        <taxon>Kirovvirus kirov</taxon>
    </lineage>
</organism>
<gene>
    <name evidence="1" type="ORF">Kirov_238</name>
</gene>
<dbReference type="EMBL" id="MW084976">
    <property type="protein sequence ID" value="QOV08437.1"/>
    <property type="molecule type" value="Genomic_DNA"/>
</dbReference>
<keyword evidence="2" id="KW-1185">Reference proteome</keyword>
<accession>A0A7U3NK06</accession>
<sequence length="77" mass="9177">MRVDFYKVELPHNNFELYEIHCDNEKIGKFIYDERETNNSLIAFKKGLALSTDLLWEISCELHRDFGNVKFVMGYDI</sequence>
<evidence type="ECO:0000313" key="1">
    <source>
        <dbReference type="EMBL" id="QOV08437.1"/>
    </source>
</evidence>
<name>A0A7U3NK06_9CAUD</name>
<reference evidence="1 2" key="1">
    <citation type="submission" date="2020-10" db="EMBL/GenBank/DDBJ databases">
        <authorList>
            <person name="Kazantseva O.A."/>
            <person name="Piligrimova E.G."/>
            <person name="Shadrin A.M."/>
        </authorList>
    </citation>
    <scope>NUCLEOTIDE SEQUENCE [LARGE SCALE GENOMIC DNA]</scope>
</reference>